<feature type="transmembrane region" description="Helical" evidence="1">
    <location>
        <begin position="96"/>
        <end position="117"/>
    </location>
</feature>
<keyword evidence="1" id="KW-0472">Membrane</keyword>
<reference evidence="2 3" key="1">
    <citation type="submission" date="2016-03" db="EMBL/GenBank/DDBJ databases">
        <title>Complete genome sequence of Thermococcus celer.</title>
        <authorList>
            <person name="Oger P.M."/>
        </authorList>
    </citation>
    <scope>NUCLEOTIDE SEQUENCE [LARGE SCALE GENOMIC DNA]</scope>
    <source>
        <strain evidence="2 3">Vu 13</strain>
    </source>
</reference>
<dbReference type="Proteomes" id="UP000197156">
    <property type="component" value="Chromosome"/>
</dbReference>
<evidence type="ECO:0000313" key="3">
    <source>
        <dbReference type="Proteomes" id="UP000197156"/>
    </source>
</evidence>
<gene>
    <name evidence="2" type="ORF">A3L02_09470</name>
</gene>
<dbReference type="AlphaFoldDB" id="A0A218P4D8"/>
<dbReference type="GeneID" id="33324993"/>
<feature type="transmembrane region" description="Helical" evidence="1">
    <location>
        <begin position="123"/>
        <end position="152"/>
    </location>
</feature>
<keyword evidence="1" id="KW-0812">Transmembrane</keyword>
<dbReference type="EMBL" id="CP014854">
    <property type="protein sequence ID" value="ASI99776.1"/>
    <property type="molecule type" value="Genomic_DNA"/>
</dbReference>
<feature type="transmembrane region" description="Helical" evidence="1">
    <location>
        <begin position="203"/>
        <end position="220"/>
    </location>
</feature>
<feature type="transmembrane region" description="Helical" evidence="1">
    <location>
        <begin position="52"/>
        <end position="75"/>
    </location>
</feature>
<accession>A0A218P4D8</accession>
<organism evidence="2 3">
    <name type="scientific">Thermococcus celer Vu 13 = JCM 8558</name>
    <dbReference type="NCBI Taxonomy" id="1293037"/>
    <lineage>
        <taxon>Archaea</taxon>
        <taxon>Methanobacteriati</taxon>
        <taxon>Methanobacteriota</taxon>
        <taxon>Thermococci</taxon>
        <taxon>Thermococcales</taxon>
        <taxon>Thermococcaceae</taxon>
        <taxon>Thermococcus</taxon>
    </lineage>
</organism>
<proteinExistence type="predicted"/>
<feature type="transmembrane region" description="Helical" evidence="1">
    <location>
        <begin position="164"/>
        <end position="191"/>
    </location>
</feature>
<dbReference type="KEGG" id="tce:A3L02_09470"/>
<sequence>MISYSLLLFIFLSILYGLIFYHGFWRGVHFALTLLISLFIVVDRLTKSTINVGVTATILAMTLIALLTEIWMAITNPKRQSRALRKISIGKNTSPFSPHIATAAALLVVFLLVYAFVENIKGLLLLAALVSFVAPDVVTVGVVGFVTAYVIYLETNVFLSVTAFLIFIPIVTGILPAIVGIASIFLLLGFLASLHPETTLEELEVTAFGVFYLVALVLAYRSINASPRGDEHAGEGISLQ</sequence>
<keyword evidence="1" id="KW-1133">Transmembrane helix</keyword>
<name>A0A218P4D8_THECE</name>
<feature type="transmembrane region" description="Helical" evidence="1">
    <location>
        <begin position="6"/>
        <end position="21"/>
    </location>
</feature>
<evidence type="ECO:0000313" key="2">
    <source>
        <dbReference type="EMBL" id="ASI99776.1"/>
    </source>
</evidence>
<keyword evidence="3" id="KW-1185">Reference proteome</keyword>
<evidence type="ECO:0000256" key="1">
    <source>
        <dbReference type="SAM" id="Phobius"/>
    </source>
</evidence>
<dbReference type="RefSeq" id="WP_088863692.1">
    <property type="nucleotide sequence ID" value="NZ_CP014854.1"/>
</dbReference>
<protein>
    <submittedName>
        <fullName evidence="2">Uncharacterized protein</fullName>
    </submittedName>
</protein>